<accession>A0A1Q8Q6D0</accession>
<dbReference type="Proteomes" id="UP000185568">
    <property type="component" value="Unassembled WGS sequence"/>
</dbReference>
<comment type="caution">
    <text evidence="1">The sequence shown here is derived from an EMBL/GenBank/DDBJ whole genome shotgun (WGS) entry which is preliminary data.</text>
</comment>
<protein>
    <submittedName>
        <fullName evidence="1">Uncharacterized protein</fullName>
    </submittedName>
</protein>
<organism evidence="1 2">
    <name type="scientific">Domibacillus antri</name>
    <dbReference type="NCBI Taxonomy" id="1714264"/>
    <lineage>
        <taxon>Bacteria</taxon>
        <taxon>Bacillati</taxon>
        <taxon>Bacillota</taxon>
        <taxon>Bacilli</taxon>
        <taxon>Bacillales</taxon>
        <taxon>Bacillaceae</taxon>
        <taxon>Domibacillus</taxon>
    </lineage>
</organism>
<evidence type="ECO:0000313" key="1">
    <source>
        <dbReference type="EMBL" id="OLN22908.1"/>
    </source>
</evidence>
<gene>
    <name evidence="1" type="ORF">BTO30_07120</name>
</gene>
<proteinExistence type="predicted"/>
<keyword evidence="2" id="KW-1185">Reference proteome</keyword>
<evidence type="ECO:0000313" key="2">
    <source>
        <dbReference type="Proteomes" id="UP000185568"/>
    </source>
</evidence>
<dbReference type="AlphaFoldDB" id="A0A1Q8Q6D0"/>
<dbReference type="EMBL" id="MSDU01000013">
    <property type="protein sequence ID" value="OLN22908.1"/>
    <property type="molecule type" value="Genomic_DNA"/>
</dbReference>
<reference evidence="1 2" key="1">
    <citation type="submission" date="2016-12" db="EMBL/GenBank/DDBJ databases">
        <title>Domibacillus antri genome sequencing.</title>
        <authorList>
            <person name="Verma A."/>
            <person name="Krishnamurthi S."/>
        </authorList>
    </citation>
    <scope>NUCLEOTIDE SEQUENCE [LARGE SCALE GENOMIC DNA]</scope>
    <source>
        <strain evidence="1 2">XD80</strain>
    </source>
</reference>
<sequence length="273" mass="31700">MIIKLKERLPEWTRDMENVAYNTILTDDIDSLLGCAIEKHLHGNTISQFYDFKAIYESQTDHELLGIDLALHKGKSWCNHVVRIKKDDYVNPETANPNAVCMVARHNYTKKYAGSTALLMWSYYGLPLPKTDEGKILLLSIDSAHKGHYSDFREIHNKWLKALGFEELIDLLNRKTKFDFEMVQSKYKLSSKIRLDENGRLVTRLPLNEISELLKLNIELPDEQFKLKQQLIRGKADYGRPYMSKNQVKDLFSFALTYKNTMNYTTIKGGTEQ</sequence>
<dbReference type="STRING" id="1714264.BTO30_07120"/>
<name>A0A1Q8Q6D0_9BACI</name>